<name>A0A644YXR0_9ZZZZ</name>
<protein>
    <submittedName>
        <fullName evidence="1">Uncharacterized protein</fullName>
    </submittedName>
</protein>
<organism evidence="1">
    <name type="scientific">bioreactor metagenome</name>
    <dbReference type="NCBI Taxonomy" id="1076179"/>
    <lineage>
        <taxon>unclassified sequences</taxon>
        <taxon>metagenomes</taxon>
        <taxon>ecological metagenomes</taxon>
    </lineage>
</organism>
<reference evidence="1" key="1">
    <citation type="submission" date="2019-08" db="EMBL/GenBank/DDBJ databases">
        <authorList>
            <person name="Kucharzyk K."/>
            <person name="Murdoch R.W."/>
            <person name="Higgins S."/>
            <person name="Loffler F."/>
        </authorList>
    </citation>
    <scope>NUCLEOTIDE SEQUENCE</scope>
</reference>
<sequence length="201" mass="22764">MGDYHACYHGCFLGFHDGYRFVGVEAEEVLSKIALAKVEIGIVGIVILQFVVYPVDRTGLVFYPFPCFGVVLHDLSGTSLSLDIDLPEYDFFLFRGSQGIVFRDVFYFFFWEVVAEKTHEVGIIGGGLLYIFVGYRVHYYRSCRYCSVLGGLGRLMLRGFGLRQLFVGRPIGMVIEELPRRVVVPAFYFTVTFADGRMNGL</sequence>
<accession>A0A644YXR0</accession>
<evidence type="ECO:0000313" key="1">
    <source>
        <dbReference type="EMBL" id="MPM33385.1"/>
    </source>
</evidence>
<gene>
    <name evidence="1" type="ORF">SDC9_79959</name>
</gene>
<dbReference type="AlphaFoldDB" id="A0A644YXR0"/>
<dbReference type="EMBL" id="VSSQ01006644">
    <property type="protein sequence ID" value="MPM33385.1"/>
    <property type="molecule type" value="Genomic_DNA"/>
</dbReference>
<comment type="caution">
    <text evidence="1">The sequence shown here is derived from an EMBL/GenBank/DDBJ whole genome shotgun (WGS) entry which is preliminary data.</text>
</comment>
<proteinExistence type="predicted"/>